<evidence type="ECO:0000313" key="4">
    <source>
        <dbReference type="EMBL" id="MBA2850606.1"/>
    </source>
</evidence>
<evidence type="ECO:0000313" key="7">
    <source>
        <dbReference type="EMBL" id="MBB6496252.1"/>
    </source>
</evidence>
<evidence type="ECO:0000313" key="10">
    <source>
        <dbReference type="Proteomes" id="UP000558015"/>
    </source>
</evidence>
<dbReference type="EMBL" id="JACHIQ010000001">
    <property type="protein sequence ID" value="MBB6066738.1"/>
    <property type="molecule type" value="Genomic_DNA"/>
</dbReference>
<feature type="transmembrane region" description="Helical" evidence="1">
    <location>
        <begin position="6"/>
        <end position="23"/>
    </location>
</feature>
<dbReference type="RefSeq" id="WP_104838567.1">
    <property type="nucleotide sequence ID" value="NZ_CP026606.1"/>
</dbReference>
<dbReference type="EMBL" id="CP026606">
    <property type="protein sequence ID" value="AVB77232.1"/>
    <property type="molecule type" value="Genomic_DNA"/>
</dbReference>
<keyword evidence="1" id="KW-1133">Transmembrane helix</keyword>
<evidence type="ECO:0000313" key="6">
    <source>
        <dbReference type="EMBL" id="MBB6066738.1"/>
    </source>
</evidence>
<sequence length="173" mass="19565">MENLGLFTISLGAGFFGSYYTLFKLKKDKKNVQNEEKELLELEVIEGLQKLKSQAVSKNPEKASDTYDLLEIALSHDLLDITVVNEEGLTIISTLKDPDEVAGQYSGVFQTLNKIMGNVEKTSIKSGEEYIYISTIEKNEMPFYIIANSNIEMDPIDERELQNEVIEILGQYI</sequence>
<dbReference type="Proteomes" id="UP000590564">
    <property type="component" value="Unassembled WGS sequence"/>
</dbReference>
<evidence type="ECO:0000256" key="1">
    <source>
        <dbReference type="SAM" id="Phobius"/>
    </source>
</evidence>
<dbReference type="AlphaFoldDB" id="A0A2L1CCZ2"/>
<evidence type="ECO:0000313" key="5">
    <source>
        <dbReference type="EMBL" id="MBA2858041.1"/>
    </source>
</evidence>
<dbReference type="EMBL" id="JACHED010000001">
    <property type="protein sequence ID" value="MBB6496252.1"/>
    <property type="molecule type" value="Genomic_DNA"/>
</dbReference>
<name>A0A2L1CCZ2_METMI</name>
<dbReference type="Proteomes" id="UP000558015">
    <property type="component" value="Unassembled WGS sequence"/>
</dbReference>
<dbReference type="Proteomes" id="UP000239462">
    <property type="component" value="Chromosome"/>
</dbReference>
<dbReference type="KEGG" id="mmad:MMJJ_18620"/>
<reference evidence="8" key="4">
    <citation type="submission" date="2020-07" db="EMBL/GenBank/DDBJ databases">
        <title>Severe corrosion of carbon steel in oil field produced water can be linked to methanogenic archaea containing a special type of NiFe hydrogenase.</title>
        <authorList>
            <person name="Lahme S."/>
            <person name="Mand J."/>
            <person name="Longwell J."/>
            <person name="Smith R."/>
            <person name="Enning D."/>
        </authorList>
    </citation>
    <scope>NUCLEOTIDE SEQUENCE</scope>
    <source>
        <strain evidence="8">MIC098Bin5</strain>
    </source>
</reference>
<reference evidence="10 11" key="3">
    <citation type="submission" date="2020-07" db="EMBL/GenBank/DDBJ databases">
        <title>Genomic Encyclopedia of Type Strains, Phase IV (KMG-V): Genome sequencing to study the core and pangenomes of soil and plant-associated prokaryotes.</title>
        <authorList>
            <person name="Whitman W."/>
        </authorList>
    </citation>
    <scope>NUCLEOTIDE SEQUENCE [LARGE SCALE GENOMIC DNA]</scope>
    <source>
        <strain evidence="4 11">A1</strain>
        <strain evidence="3 12">A5</strain>
        <strain evidence="5 10">C12</strain>
        <strain evidence="7 14">D1</strain>
        <strain evidence="6 13">DSM 7078</strain>
    </source>
</reference>
<accession>A0A2L1CCZ2</accession>
<dbReference type="GeneID" id="36102943"/>
<reference evidence="2" key="2">
    <citation type="submission" date="2018-02" db="EMBL/GenBank/DDBJ databases">
        <title>Complete genome sequence of the Methanococcus maripaludis type strain JJ (DSM 2067), a model for selenoprotein synthesis in Archaea.</title>
        <authorList>
            <person name="Poehlein A."/>
            <person name="Heym D."/>
            <person name="Quitzke V."/>
            <person name="Fersch J."/>
            <person name="Daniel R."/>
            <person name="Rother M."/>
        </authorList>
    </citation>
    <scope>NUCLEOTIDE SEQUENCE [LARGE SCALE GENOMIC DNA]</scope>
    <source>
        <strain evidence="2">DSM 2067</strain>
    </source>
</reference>
<proteinExistence type="predicted"/>
<dbReference type="EMBL" id="JACDUH010000001">
    <property type="protein sequence ID" value="MBA2850606.1"/>
    <property type="molecule type" value="Genomic_DNA"/>
</dbReference>
<dbReference type="EMBL" id="JACDUN010000001">
    <property type="protein sequence ID" value="MBA2858041.1"/>
    <property type="molecule type" value="Genomic_DNA"/>
</dbReference>
<evidence type="ECO:0000313" key="14">
    <source>
        <dbReference type="Proteomes" id="UP000590564"/>
    </source>
</evidence>
<organism evidence="2 9">
    <name type="scientific">Methanococcus maripaludis</name>
    <name type="common">Methanococcus deltae</name>
    <dbReference type="NCBI Taxonomy" id="39152"/>
    <lineage>
        <taxon>Archaea</taxon>
        <taxon>Methanobacteriati</taxon>
        <taxon>Methanobacteriota</taxon>
        <taxon>Methanomada group</taxon>
        <taxon>Methanococci</taxon>
        <taxon>Methanococcales</taxon>
        <taxon>Methanococcaceae</taxon>
        <taxon>Methanococcus</taxon>
    </lineage>
</organism>
<dbReference type="EMBL" id="JACDUJ010000001">
    <property type="protein sequence ID" value="MBA2846880.1"/>
    <property type="molecule type" value="Genomic_DNA"/>
</dbReference>
<evidence type="ECO:0000313" key="9">
    <source>
        <dbReference type="Proteomes" id="UP000239462"/>
    </source>
</evidence>
<evidence type="ECO:0000313" key="11">
    <source>
        <dbReference type="Proteomes" id="UP000564425"/>
    </source>
</evidence>
<dbReference type="Proteomes" id="UP000584706">
    <property type="component" value="Unassembled WGS sequence"/>
</dbReference>
<reference evidence="9" key="1">
    <citation type="journal article" date="2018" name="Genome Announc.">
        <title>Complete Genome Sequence of the Methanococcus maripaludis Type Strain JJ (DSM 2067), a Model for Selenoprotein Synthesis in Archaea.</title>
        <authorList>
            <person name="Poehlein A."/>
            <person name="Heym D."/>
            <person name="Quitzke V."/>
            <person name="Fersch J."/>
            <person name="Daniel R."/>
            <person name="Rother M."/>
        </authorList>
    </citation>
    <scope>NUCLEOTIDE SEQUENCE [LARGE SCALE GENOMIC DNA]</scope>
    <source>
        <strain evidence="9">DSM 2067</strain>
    </source>
</reference>
<gene>
    <name evidence="8" type="ORF">H0S71_01580</name>
    <name evidence="4" type="ORF">HNP86_000737</name>
    <name evidence="3" type="ORF">HNP88_001064</name>
    <name evidence="5" type="ORF">HNP93_000742</name>
    <name evidence="7" type="ORF">HNP96_000273</name>
    <name evidence="6" type="ORF">HNP97_000228</name>
    <name evidence="2" type="ORF">MMJJ_18620</name>
</gene>
<evidence type="ECO:0000313" key="3">
    <source>
        <dbReference type="EMBL" id="MBA2846880.1"/>
    </source>
</evidence>
<evidence type="ECO:0000313" key="8">
    <source>
        <dbReference type="EMBL" id="MBG0768584.1"/>
    </source>
</evidence>
<evidence type="ECO:0000313" key="2">
    <source>
        <dbReference type="EMBL" id="AVB77232.1"/>
    </source>
</evidence>
<dbReference type="Proteomes" id="UP000564425">
    <property type="component" value="Unassembled WGS sequence"/>
</dbReference>
<evidence type="ECO:0000313" key="12">
    <source>
        <dbReference type="Proteomes" id="UP000571854"/>
    </source>
</evidence>
<keyword evidence="1" id="KW-0812">Transmembrane</keyword>
<protein>
    <submittedName>
        <fullName evidence="3">Putative regulator of Ras-like GTPase activity (Roadblock/LC7/MglB family)</fullName>
    </submittedName>
</protein>
<dbReference type="EMBL" id="JACCQJ010000001">
    <property type="protein sequence ID" value="MBG0768584.1"/>
    <property type="molecule type" value="Genomic_DNA"/>
</dbReference>
<dbReference type="Proteomes" id="UP000571854">
    <property type="component" value="Unassembled WGS sequence"/>
</dbReference>
<evidence type="ECO:0000313" key="13">
    <source>
        <dbReference type="Proteomes" id="UP000584706"/>
    </source>
</evidence>
<dbReference type="Proteomes" id="UP000714405">
    <property type="component" value="Unassembled WGS sequence"/>
</dbReference>
<keyword evidence="1" id="KW-0472">Membrane</keyword>